<sequence length="169" mass="18445">MSVVIGPTRLARSTAAVNVLFWLHLVFNFPESCHCATPPTLSPPFISNVTGIQHPRTRPHSAGNGFRAGSTTAPWLLIGSGRSALKLEWQHLSKKSPWFVSFGSGVGVELEMTRIVPLLLVMCNTNTTKTVSNIDNLESNAVRNRLSADYIPLWLNIFSGSSLGFVLDI</sequence>
<dbReference type="Proteomes" id="UP000308600">
    <property type="component" value="Unassembled WGS sequence"/>
</dbReference>
<dbReference type="EMBL" id="ML209228">
    <property type="protein sequence ID" value="TFK58703.1"/>
    <property type="molecule type" value="Genomic_DNA"/>
</dbReference>
<proteinExistence type="predicted"/>
<evidence type="ECO:0000313" key="2">
    <source>
        <dbReference type="Proteomes" id="UP000308600"/>
    </source>
</evidence>
<keyword evidence="2" id="KW-1185">Reference proteome</keyword>
<protein>
    <submittedName>
        <fullName evidence="1">Uncharacterized protein</fullName>
    </submittedName>
</protein>
<accession>A0ACD2ZYP3</accession>
<name>A0ACD2ZYP3_9AGAR</name>
<gene>
    <name evidence="1" type="ORF">BDN72DRAFT_851628</name>
</gene>
<reference evidence="1 2" key="1">
    <citation type="journal article" date="2019" name="Nat. Ecol. Evol.">
        <title>Megaphylogeny resolves global patterns of mushroom evolution.</title>
        <authorList>
            <person name="Varga T."/>
            <person name="Krizsan K."/>
            <person name="Foldi C."/>
            <person name="Dima B."/>
            <person name="Sanchez-Garcia M."/>
            <person name="Sanchez-Ramirez S."/>
            <person name="Szollosi G.J."/>
            <person name="Szarkandi J.G."/>
            <person name="Papp V."/>
            <person name="Albert L."/>
            <person name="Andreopoulos W."/>
            <person name="Angelini C."/>
            <person name="Antonin V."/>
            <person name="Barry K.W."/>
            <person name="Bougher N.L."/>
            <person name="Buchanan P."/>
            <person name="Buyck B."/>
            <person name="Bense V."/>
            <person name="Catcheside P."/>
            <person name="Chovatia M."/>
            <person name="Cooper J."/>
            <person name="Damon W."/>
            <person name="Desjardin D."/>
            <person name="Finy P."/>
            <person name="Geml J."/>
            <person name="Haridas S."/>
            <person name="Hughes K."/>
            <person name="Justo A."/>
            <person name="Karasinski D."/>
            <person name="Kautmanova I."/>
            <person name="Kiss B."/>
            <person name="Kocsube S."/>
            <person name="Kotiranta H."/>
            <person name="LaButti K.M."/>
            <person name="Lechner B.E."/>
            <person name="Liimatainen K."/>
            <person name="Lipzen A."/>
            <person name="Lukacs Z."/>
            <person name="Mihaltcheva S."/>
            <person name="Morgado L.N."/>
            <person name="Niskanen T."/>
            <person name="Noordeloos M.E."/>
            <person name="Ohm R.A."/>
            <person name="Ortiz-Santana B."/>
            <person name="Ovrebo C."/>
            <person name="Racz N."/>
            <person name="Riley R."/>
            <person name="Savchenko A."/>
            <person name="Shiryaev A."/>
            <person name="Soop K."/>
            <person name="Spirin V."/>
            <person name="Szebenyi C."/>
            <person name="Tomsovsky M."/>
            <person name="Tulloss R.E."/>
            <person name="Uehling J."/>
            <person name="Grigoriev I.V."/>
            <person name="Vagvolgyi C."/>
            <person name="Papp T."/>
            <person name="Martin F.M."/>
            <person name="Miettinen O."/>
            <person name="Hibbett D.S."/>
            <person name="Nagy L.G."/>
        </authorList>
    </citation>
    <scope>NUCLEOTIDE SEQUENCE [LARGE SCALE GENOMIC DNA]</scope>
    <source>
        <strain evidence="1 2">NL-1719</strain>
    </source>
</reference>
<organism evidence="1 2">
    <name type="scientific">Pluteus cervinus</name>
    <dbReference type="NCBI Taxonomy" id="181527"/>
    <lineage>
        <taxon>Eukaryota</taxon>
        <taxon>Fungi</taxon>
        <taxon>Dikarya</taxon>
        <taxon>Basidiomycota</taxon>
        <taxon>Agaricomycotina</taxon>
        <taxon>Agaricomycetes</taxon>
        <taxon>Agaricomycetidae</taxon>
        <taxon>Agaricales</taxon>
        <taxon>Pluteineae</taxon>
        <taxon>Pluteaceae</taxon>
        <taxon>Pluteus</taxon>
    </lineage>
</organism>
<evidence type="ECO:0000313" key="1">
    <source>
        <dbReference type="EMBL" id="TFK58703.1"/>
    </source>
</evidence>